<dbReference type="Proteomes" id="UP000616151">
    <property type="component" value="Unassembled WGS sequence"/>
</dbReference>
<protein>
    <submittedName>
        <fullName evidence="1">Damage-inducible protein DinB</fullName>
    </submittedName>
</protein>
<organism evidence="1 2">
    <name type="scientific">Taklimakanibacter albus</name>
    <dbReference type="NCBI Taxonomy" id="2800327"/>
    <lineage>
        <taxon>Bacteria</taxon>
        <taxon>Pseudomonadati</taxon>
        <taxon>Pseudomonadota</taxon>
        <taxon>Alphaproteobacteria</taxon>
        <taxon>Hyphomicrobiales</taxon>
        <taxon>Aestuariivirgaceae</taxon>
        <taxon>Taklimakanibacter</taxon>
    </lineage>
</organism>
<name>A0ACC5RFP7_9HYPH</name>
<accession>A0ACC5RFP7</accession>
<dbReference type="EMBL" id="JAENHL010000008">
    <property type="protein sequence ID" value="MBK1871464.1"/>
    <property type="molecule type" value="Genomic_DNA"/>
</dbReference>
<comment type="caution">
    <text evidence="1">The sequence shown here is derived from an EMBL/GenBank/DDBJ whole genome shotgun (WGS) entry which is preliminary data.</text>
</comment>
<sequence>MSETPITRTYLRSMASYNSWMNGKIYDAAGKLSAEEIARDRGAFFKSILGTLNHLLAADMVWIDRFKGRPLRFTDLRSLRHPTLEPLRAERIAVDAEITDWAAGIDAAWLAQPFTFTSVLTPATYTYPASVLVMHFFNHQTHHRGQITTLLTQAGQDVGVTDVIGLPGLKEMVAA</sequence>
<gene>
    <name evidence="1" type="ORF">JHL16_34170</name>
</gene>
<proteinExistence type="predicted"/>
<evidence type="ECO:0000313" key="1">
    <source>
        <dbReference type="EMBL" id="MBK1871464.1"/>
    </source>
</evidence>
<evidence type="ECO:0000313" key="2">
    <source>
        <dbReference type="Proteomes" id="UP000616151"/>
    </source>
</evidence>
<reference evidence="1" key="1">
    <citation type="submission" date="2021-01" db="EMBL/GenBank/DDBJ databases">
        <authorList>
            <person name="Sun Q."/>
        </authorList>
    </citation>
    <scope>NUCLEOTIDE SEQUENCE</scope>
    <source>
        <strain evidence="1">YIM B02566</strain>
    </source>
</reference>
<keyword evidence="2" id="KW-1185">Reference proteome</keyword>